<dbReference type="AlphaFoldDB" id="A0AAV9IM45"/>
<dbReference type="EMBL" id="JANCYU010000064">
    <property type="protein sequence ID" value="KAK4528424.1"/>
    <property type="molecule type" value="Genomic_DNA"/>
</dbReference>
<name>A0AAV9IM45_9RHOD</name>
<keyword evidence="2" id="KW-1185">Reference proteome</keyword>
<sequence>MKDWFHAYLNERGELANAFPSRLHTNVEVFDWLFTEKPQEGFDLEKFQNRLLCISGQCESNGWNKEKVCQCYMVKGFKDGFLFLYCLNDLTWSHYAIPAPLQKFAPCISRSVFDIYTGERFDVHILSNGMVLTVLAQYATTCVTLHNAILWHSLQPAFPPSRKVCAVEVVKMSRCYRCKQSPNSCRCSQNLQRITVSNNNSDALSKKKSLSSLSTTALTHDKNGTKESSSIQLHYDIDPNTVKTLFGPWKGTKRFLMYNSTTGEIEKERMSCFQLVLDWAGTVDVREVQTRFIRGMFGNLFNPGSDLVLSFSESDEERNYQDNNNEARGIWNALRIP</sequence>
<reference evidence="1 2" key="1">
    <citation type="submission" date="2022-07" db="EMBL/GenBank/DDBJ databases">
        <title>Genome-wide signatures of adaptation to extreme environments.</title>
        <authorList>
            <person name="Cho C.H."/>
            <person name="Yoon H.S."/>
        </authorList>
    </citation>
    <scope>NUCLEOTIDE SEQUENCE [LARGE SCALE GENOMIC DNA]</scope>
    <source>
        <strain evidence="1 2">108.79 E11</strain>
    </source>
</reference>
<dbReference type="Proteomes" id="UP001300502">
    <property type="component" value="Unassembled WGS sequence"/>
</dbReference>
<accession>A0AAV9IM45</accession>
<evidence type="ECO:0008006" key="3">
    <source>
        <dbReference type="Google" id="ProtNLM"/>
    </source>
</evidence>
<organism evidence="1 2">
    <name type="scientific">Galdieria yellowstonensis</name>
    <dbReference type="NCBI Taxonomy" id="3028027"/>
    <lineage>
        <taxon>Eukaryota</taxon>
        <taxon>Rhodophyta</taxon>
        <taxon>Bangiophyceae</taxon>
        <taxon>Galdieriales</taxon>
        <taxon>Galdieriaceae</taxon>
        <taxon>Galdieria</taxon>
    </lineage>
</organism>
<evidence type="ECO:0000313" key="2">
    <source>
        <dbReference type="Proteomes" id="UP001300502"/>
    </source>
</evidence>
<evidence type="ECO:0000313" key="1">
    <source>
        <dbReference type="EMBL" id="KAK4528424.1"/>
    </source>
</evidence>
<protein>
    <recommendedName>
        <fullName evidence="3">Snurportin-1</fullName>
    </recommendedName>
</protein>
<comment type="caution">
    <text evidence="1">The sequence shown here is derived from an EMBL/GenBank/DDBJ whole genome shotgun (WGS) entry which is preliminary data.</text>
</comment>
<proteinExistence type="predicted"/>
<gene>
    <name evidence="1" type="ORF">GAYE_SCF56G6366</name>
</gene>